<evidence type="ECO:0000256" key="5">
    <source>
        <dbReference type="SAM" id="Phobius"/>
    </source>
</evidence>
<evidence type="ECO:0000313" key="10">
    <source>
        <dbReference type="Proteomes" id="UP000008120"/>
    </source>
</evidence>
<dbReference type="GO" id="GO:0005886">
    <property type="term" value="C:plasma membrane"/>
    <property type="evidence" value="ECO:0007669"/>
    <property type="project" value="UniProtKB-SubCell"/>
</dbReference>
<evidence type="ECO:0000256" key="3">
    <source>
        <dbReference type="ARBA" id="ARBA00022989"/>
    </source>
</evidence>
<evidence type="ECO:0000313" key="6">
    <source>
        <dbReference type="EMBL" id="BAJ47180.1"/>
    </source>
</evidence>
<feature type="transmembrane region" description="Helical" evidence="5">
    <location>
        <begin position="173"/>
        <end position="194"/>
    </location>
</feature>
<dbReference type="InterPro" id="IPR050475">
    <property type="entry name" value="Prenyltransferase_related"/>
</dbReference>
<accession>E6N4G1</accession>
<dbReference type="AlphaFoldDB" id="E6N4G1"/>
<feature type="transmembrane region" description="Helical" evidence="5">
    <location>
        <begin position="147"/>
        <end position="167"/>
    </location>
</feature>
<comment type="subcellular location">
    <subcellularLocation>
        <location evidence="1">Cell membrane</location>
        <topology evidence="1">Multi-pass membrane protein</topology>
    </subcellularLocation>
</comment>
<feature type="transmembrane region" description="Helical" evidence="5">
    <location>
        <begin position="48"/>
        <end position="68"/>
    </location>
</feature>
<gene>
    <name evidence="9" type="ORF">CSUB_C0172</name>
    <name evidence="8" type="ORF">HGMM_F35G06C09</name>
    <name evidence="6" type="ORF">HGMM_F42C08C33</name>
    <name evidence="7" type="ORF">HGMM_F43G04C31</name>
</gene>
<feature type="transmembrane region" description="Helical" evidence="5">
    <location>
        <begin position="21"/>
        <end position="42"/>
    </location>
</feature>
<feature type="transmembrane region" description="Helical" evidence="5">
    <location>
        <begin position="241"/>
        <end position="259"/>
    </location>
</feature>
<evidence type="ECO:0000256" key="1">
    <source>
        <dbReference type="ARBA" id="ARBA00004651"/>
    </source>
</evidence>
<dbReference type="InterPro" id="IPR044878">
    <property type="entry name" value="UbiA_sf"/>
</dbReference>
<dbReference type="PANTHER" id="PTHR42723">
    <property type="entry name" value="CHLOROPHYLL SYNTHASE"/>
    <property type="match status" value="1"/>
</dbReference>
<dbReference type="BioCyc" id="CCAL311458:G131R-172-MONOMER"/>
<dbReference type="Gene3D" id="1.10.357.140">
    <property type="entry name" value="UbiA prenyltransferase"/>
    <property type="match status" value="1"/>
</dbReference>
<feature type="transmembrane region" description="Helical" evidence="5">
    <location>
        <begin position="266"/>
        <end position="284"/>
    </location>
</feature>
<dbReference type="KEGG" id="csu:CSUB_C0172"/>
<dbReference type="EMBL" id="AP011884">
    <property type="protein sequence ID" value="BAJ49142.1"/>
    <property type="molecule type" value="Genomic_DNA"/>
</dbReference>
<keyword evidence="2 5" id="KW-0812">Transmembrane</keyword>
<feature type="transmembrane region" description="Helical" evidence="5">
    <location>
        <begin position="215"/>
        <end position="235"/>
    </location>
</feature>
<protein>
    <submittedName>
        <fullName evidence="6">4-hydroxybenzoate octaprenyltransferase</fullName>
    </submittedName>
</protein>
<dbReference type="Proteomes" id="UP000008120">
    <property type="component" value="Chromosome"/>
</dbReference>
<evidence type="ECO:0000313" key="8">
    <source>
        <dbReference type="EMBL" id="BAJ49142.1"/>
    </source>
</evidence>
<evidence type="ECO:0000256" key="4">
    <source>
        <dbReference type="ARBA" id="ARBA00023136"/>
    </source>
</evidence>
<sequence length="285" mass="31983">MRVKMSKYFIQKMIGFATLPKSYFSLFTSTFMASVTIMIITGEGLLDLWVFWLYFFLSTAFLNSFNNLMDIKSDYITKNNFPLPSGLISPREASLFSAATLIAAVATLIPILEVNASAAGILLIDLLIGYFYSAPKIRLKRYPVLKATMLIIHTAILPLIVGLTLANKSIADYLAIVFPVYLMGLAVHTLQDIGDVVGDVLMGDKTFPSMLGMKNSVLLTVLLFMLAAIFTWLVFDASYRILIMFLFFSQIVLSMLLFIRVNLWKIVYWSTALIAFLIMVLLLVK</sequence>
<dbReference type="PANTHER" id="PTHR42723:SF1">
    <property type="entry name" value="CHLOROPHYLL SYNTHASE, CHLOROPLASTIC"/>
    <property type="match status" value="1"/>
</dbReference>
<evidence type="ECO:0000313" key="9">
    <source>
        <dbReference type="EMBL" id="BAJ50034.1"/>
    </source>
</evidence>
<keyword evidence="6" id="KW-0808">Transferase</keyword>
<evidence type="ECO:0000256" key="2">
    <source>
        <dbReference type="ARBA" id="ARBA00022692"/>
    </source>
</evidence>
<dbReference type="STRING" id="311458.CSUB_C0172"/>
<dbReference type="EMBL" id="AP011883">
    <property type="protein sequence ID" value="BAJ49130.1"/>
    <property type="molecule type" value="Genomic_DNA"/>
</dbReference>
<organism evidence="6 10">
    <name type="scientific">Caldiarchaeum subterraneum</name>
    <dbReference type="NCBI Taxonomy" id="311458"/>
    <lineage>
        <taxon>Archaea</taxon>
        <taxon>Nitrososphaerota</taxon>
        <taxon>Candidatus Caldarchaeales</taxon>
        <taxon>Candidatus Caldarchaeaceae</taxon>
        <taxon>Candidatus Caldarchaeum</taxon>
    </lineage>
</organism>
<name>E6N4G1_CALS0</name>
<dbReference type="EMBL" id="BA000048">
    <property type="protein sequence ID" value="BAJ50034.1"/>
    <property type="molecule type" value="Genomic_DNA"/>
</dbReference>
<dbReference type="Pfam" id="PF01040">
    <property type="entry name" value="UbiA"/>
    <property type="match status" value="1"/>
</dbReference>
<keyword evidence="4 5" id="KW-0472">Membrane</keyword>
<dbReference type="EMBL" id="AP011829">
    <property type="protein sequence ID" value="BAJ47180.1"/>
    <property type="molecule type" value="Genomic_DNA"/>
</dbReference>
<dbReference type="InterPro" id="IPR000537">
    <property type="entry name" value="UbiA_prenyltransferase"/>
</dbReference>
<reference evidence="6 10" key="1">
    <citation type="journal article" date="2005" name="Environ. Microbiol.">
        <title>Genetic and functional properties of uncultivated thermophilic crenarchaeotes from a subsurface gold mine as revealed by analysis of genome fragments.</title>
        <authorList>
            <person name="Nunoura T."/>
            <person name="Hirayama H."/>
            <person name="Takami H."/>
            <person name="Oida H."/>
            <person name="Nishi S."/>
            <person name="Shimamura S."/>
            <person name="Suzuki Y."/>
            <person name="Inagaki F."/>
            <person name="Takai K."/>
            <person name="Nealson K.H."/>
            <person name="Horikoshi K."/>
        </authorList>
    </citation>
    <scope>NUCLEOTIDE SEQUENCE [LARGE SCALE GENOMIC DNA]</scope>
</reference>
<proteinExistence type="predicted"/>
<evidence type="ECO:0000313" key="7">
    <source>
        <dbReference type="EMBL" id="BAJ49130.1"/>
    </source>
</evidence>
<keyword evidence="3 5" id="KW-1133">Transmembrane helix</keyword>
<dbReference type="GO" id="GO:0016765">
    <property type="term" value="F:transferase activity, transferring alkyl or aryl (other than methyl) groups"/>
    <property type="evidence" value="ECO:0007669"/>
    <property type="project" value="InterPro"/>
</dbReference>
<reference evidence="6 10" key="2">
    <citation type="journal article" date="2011" name="Nucleic Acids Res.">
        <title>Insights into the evolution of Archaea and eukaryotic protein modifier systems revealed by the genome of a novel archaeal group.</title>
        <authorList>
            <person name="Nunoura T."/>
            <person name="Takaki Y."/>
            <person name="Kakuta J."/>
            <person name="Nishi S."/>
            <person name="Sugahara J."/>
            <person name="Kazama H."/>
            <person name="Chee G."/>
            <person name="Hattori M."/>
            <person name="Kanai A."/>
            <person name="Atomi H."/>
            <person name="Takai K."/>
            <person name="Takami H."/>
        </authorList>
    </citation>
    <scope>NUCLEOTIDE SEQUENCE [LARGE SCALE GENOMIC DNA]</scope>
</reference>